<dbReference type="Proteomes" id="UP000235388">
    <property type="component" value="Unassembled WGS sequence"/>
</dbReference>
<name>A0A2N5SZX8_9BASI</name>
<evidence type="ECO:0000256" key="1">
    <source>
        <dbReference type="SAM" id="MobiDB-lite"/>
    </source>
</evidence>
<feature type="region of interest" description="Disordered" evidence="1">
    <location>
        <begin position="86"/>
        <end position="115"/>
    </location>
</feature>
<sequence length="131" mass="14060">MGGGNGYDAPLNQGMRWGRASIAAMVRCLAAQLARLLDMYAPTSFLRTAVLPSVPVKEELSSAGRYGLSRPTKDEDFVVGRYSLYPPAMGDSSLAGSDRSQVRNGTNDPMDAQDWRVTPSILGGHRLGTGR</sequence>
<dbReference type="EMBL" id="PGCJ01000825">
    <property type="protein sequence ID" value="PLW18745.1"/>
    <property type="molecule type" value="Genomic_DNA"/>
</dbReference>
<protein>
    <submittedName>
        <fullName evidence="2">Uncharacterized protein</fullName>
    </submittedName>
</protein>
<comment type="caution">
    <text evidence="2">The sequence shown here is derived from an EMBL/GenBank/DDBJ whole genome shotgun (WGS) entry which is preliminary data.</text>
</comment>
<gene>
    <name evidence="2" type="ORF">PCANC_10933</name>
</gene>
<dbReference type="AlphaFoldDB" id="A0A2N5SZX8"/>
<keyword evidence="3" id="KW-1185">Reference proteome</keyword>
<feature type="compositionally biased region" description="Polar residues" evidence="1">
    <location>
        <begin position="94"/>
        <end position="107"/>
    </location>
</feature>
<accession>A0A2N5SZX8</accession>
<evidence type="ECO:0000313" key="3">
    <source>
        <dbReference type="Proteomes" id="UP000235388"/>
    </source>
</evidence>
<reference evidence="2 3" key="1">
    <citation type="submission" date="2017-11" db="EMBL/GenBank/DDBJ databases">
        <title>De novo assembly and phasing of dikaryotic genomes from two isolates of Puccinia coronata f. sp. avenae, the causal agent of oat crown rust.</title>
        <authorList>
            <person name="Miller M.E."/>
            <person name="Zhang Y."/>
            <person name="Omidvar V."/>
            <person name="Sperschneider J."/>
            <person name="Schwessinger B."/>
            <person name="Raley C."/>
            <person name="Palmer J.M."/>
            <person name="Garnica D."/>
            <person name="Upadhyaya N."/>
            <person name="Rathjen J."/>
            <person name="Taylor J.M."/>
            <person name="Park R.F."/>
            <person name="Dodds P.N."/>
            <person name="Hirsch C.D."/>
            <person name="Kianian S.F."/>
            <person name="Figueroa M."/>
        </authorList>
    </citation>
    <scope>NUCLEOTIDE SEQUENCE [LARGE SCALE GENOMIC DNA]</scope>
    <source>
        <strain evidence="2">12NC29</strain>
    </source>
</reference>
<evidence type="ECO:0000313" key="2">
    <source>
        <dbReference type="EMBL" id="PLW18745.1"/>
    </source>
</evidence>
<proteinExistence type="predicted"/>
<organism evidence="2 3">
    <name type="scientific">Puccinia coronata f. sp. avenae</name>
    <dbReference type="NCBI Taxonomy" id="200324"/>
    <lineage>
        <taxon>Eukaryota</taxon>
        <taxon>Fungi</taxon>
        <taxon>Dikarya</taxon>
        <taxon>Basidiomycota</taxon>
        <taxon>Pucciniomycotina</taxon>
        <taxon>Pucciniomycetes</taxon>
        <taxon>Pucciniales</taxon>
        <taxon>Pucciniaceae</taxon>
        <taxon>Puccinia</taxon>
    </lineage>
</organism>